<name>A0A443JJH8_9MICO</name>
<dbReference type="PANTHER" id="PTHR45436:SF5">
    <property type="entry name" value="SENSOR HISTIDINE KINASE TRCS"/>
    <property type="match status" value="1"/>
</dbReference>
<dbReference type="PRINTS" id="PR00344">
    <property type="entry name" value="BCTRLSENSOR"/>
</dbReference>
<dbReference type="Gene3D" id="6.10.340.10">
    <property type="match status" value="1"/>
</dbReference>
<comment type="subcellular location">
    <subcellularLocation>
        <location evidence="2">Cell membrane</location>
    </subcellularLocation>
</comment>
<proteinExistence type="predicted"/>
<evidence type="ECO:0000256" key="12">
    <source>
        <dbReference type="SAM" id="Phobius"/>
    </source>
</evidence>
<dbReference type="EMBL" id="RBZY01000014">
    <property type="protein sequence ID" value="RWR20680.1"/>
    <property type="molecule type" value="Genomic_DNA"/>
</dbReference>
<dbReference type="OrthoDB" id="9786919at2"/>
<feature type="domain" description="Histidine kinase" evidence="13">
    <location>
        <begin position="285"/>
        <end position="494"/>
    </location>
</feature>
<feature type="domain" description="HAMP" evidence="14">
    <location>
        <begin position="225"/>
        <end position="277"/>
    </location>
</feature>
<feature type="transmembrane region" description="Helical" evidence="12">
    <location>
        <begin position="204"/>
        <end position="225"/>
    </location>
</feature>
<dbReference type="SMART" id="SM00388">
    <property type="entry name" value="HisKA"/>
    <property type="match status" value="1"/>
</dbReference>
<dbReference type="SMART" id="SM00387">
    <property type="entry name" value="HATPase_c"/>
    <property type="match status" value="1"/>
</dbReference>
<keyword evidence="9" id="KW-0902">Two-component regulatory system</keyword>
<organism evidence="15 16">
    <name type="scientific">Microbacterium enclense</name>
    <dbReference type="NCBI Taxonomy" id="993073"/>
    <lineage>
        <taxon>Bacteria</taxon>
        <taxon>Bacillati</taxon>
        <taxon>Actinomycetota</taxon>
        <taxon>Actinomycetes</taxon>
        <taxon>Micrococcales</taxon>
        <taxon>Microbacteriaceae</taxon>
        <taxon>Microbacterium</taxon>
    </lineage>
</organism>
<keyword evidence="5" id="KW-0808">Transferase</keyword>
<evidence type="ECO:0000256" key="10">
    <source>
        <dbReference type="ARBA" id="ARBA00023136"/>
    </source>
</evidence>
<dbReference type="InterPro" id="IPR005467">
    <property type="entry name" value="His_kinase_dom"/>
</dbReference>
<evidence type="ECO:0000256" key="5">
    <source>
        <dbReference type="ARBA" id="ARBA00022679"/>
    </source>
</evidence>
<keyword evidence="6 12" id="KW-0812">Transmembrane</keyword>
<evidence type="ECO:0000256" key="1">
    <source>
        <dbReference type="ARBA" id="ARBA00000085"/>
    </source>
</evidence>
<dbReference type="GO" id="GO:0000155">
    <property type="term" value="F:phosphorelay sensor kinase activity"/>
    <property type="evidence" value="ECO:0007669"/>
    <property type="project" value="InterPro"/>
</dbReference>
<dbReference type="GO" id="GO:0005886">
    <property type="term" value="C:plasma membrane"/>
    <property type="evidence" value="ECO:0007669"/>
    <property type="project" value="UniProtKB-SubCell"/>
</dbReference>
<evidence type="ECO:0000256" key="6">
    <source>
        <dbReference type="ARBA" id="ARBA00022692"/>
    </source>
</evidence>
<evidence type="ECO:0000256" key="3">
    <source>
        <dbReference type="ARBA" id="ARBA00012438"/>
    </source>
</evidence>
<evidence type="ECO:0000256" key="4">
    <source>
        <dbReference type="ARBA" id="ARBA00022553"/>
    </source>
</evidence>
<dbReference type="CDD" id="cd00082">
    <property type="entry name" value="HisKA"/>
    <property type="match status" value="1"/>
</dbReference>
<keyword evidence="8 12" id="KW-1133">Transmembrane helix</keyword>
<protein>
    <recommendedName>
        <fullName evidence="3">histidine kinase</fullName>
        <ecNumber evidence="3">2.7.13.3</ecNumber>
    </recommendedName>
</protein>
<dbReference type="AlphaFoldDB" id="A0A443JJH8"/>
<evidence type="ECO:0000313" key="16">
    <source>
        <dbReference type="Proteomes" id="UP000285970"/>
    </source>
</evidence>
<evidence type="ECO:0000256" key="8">
    <source>
        <dbReference type="ARBA" id="ARBA00022989"/>
    </source>
</evidence>
<evidence type="ECO:0000259" key="13">
    <source>
        <dbReference type="PROSITE" id="PS50109"/>
    </source>
</evidence>
<dbReference type="SUPFAM" id="SSF158472">
    <property type="entry name" value="HAMP domain-like"/>
    <property type="match status" value="1"/>
</dbReference>
<dbReference type="Pfam" id="PF02518">
    <property type="entry name" value="HATPase_c"/>
    <property type="match status" value="1"/>
</dbReference>
<feature type="transmembrane region" description="Helical" evidence="12">
    <location>
        <begin position="38"/>
        <end position="60"/>
    </location>
</feature>
<keyword evidence="4" id="KW-0597">Phosphoprotein</keyword>
<dbReference type="SUPFAM" id="SSF55874">
    <property type="entry name" value="ATPase domain of HSP90 chaperone/DNA topoisomerase II/histidine kinase"/>
    <property type="match status" value="1"/>
</dbReference>
<dbReference type="InterPro" id="IPR003661">
    <property type="entry name" value="HisK_dim/P_dom"/>
</dbReference>
<evidence type="ECO:0000256" key="9">
    <source>
        <dbReference type="ARBA" id="ARBA00023012"/>
    </source>
</evidence>
<dbReference type="SMART" id="SM00304">
    <property type="entry name" value="HAMP"/>
    <property type="match status" value="1"/>
</dbReference>
<dbReference type="InterPro" id="IPR050428">
    <property type="entry name" value="TCS_sensor_his_kinase"/>
</dbReference>
<dbReference type="CDD" id="cd06225">
    <property type="entry name" value="HAMP"/>
    <property type="match status" value="1"/>
</dbReference>
<dbReference type="InterPro" id="IPR036890">
    <property type="entry name" value="HATPase_C_sf"/>
</dbReference>
<evidence type="ECO:0000256" key="11">
    <source>
        <dbReference type="SAM" id="MobiDB-lite"/>
    </source>
</evidence>
<dbReference type="Pfam" id="PF00672">
    <property type="entry name" value="HAMP"/>
    <property type="match status" value="1"/>
</dbReference>
<dbReference type="InterPro" id="IPR003594">
    <property type="entry name" value="HATPase_dom"/>
</dbReference>
<evidence type="ECO:0000313" key="15">
    <source>
        <dbReference type="EMBL" id="RWR20680.1"/>
    </source>
</evidence>
<dbReference type="Gene3D" id="1.10.287.130">
    <property type="match status" value="1"/>
</dbReference>
<dbReference type="PROSITE" id="PS50109">
    <property type="entry name" value="HIS_KIN"/>
    <property type="match status" value="1"/>
</dbReference>
<dbReference type="PROSITE" id="PS50885">
    <property type="entry name" value="HAMP"/>
    <property type="match status" value="1"/>
</dbReference>
<evidence type="ECO:0000256" key="2">
    <source>
        <dbReference type="ARBA" id="ARBA00004236"/>
    </source>
</evidence>
<keyword evidence="7 15" id="KW-0418">Kinase</keyword>
<dbReference type="InterPro" id="IPR004358">
    <property type="entry name" value="Sig_transdc_His_kin-like_C"/>
</dbReference>
<feature type="region of interest" description="Disordered" evidence="11">
    <location>
        <begin position="1"/>
        <end position="28"/>
    </location>
</feature>
<comment type="catalytic activity">
    <reaction evidence="1">
        <text>ATP + protein L-histidine = ADP + protein N-phospho-L-histidine.</text>
        <dbReference type="EC" id="2.7.13.3"/>
    </reaction>
</comment>
<dbReference type="CDD" id="cd00075">
    <property type="entry name" value="HATPase"/>
    <property type="match status" value="1"/>
</dbReference>
<accession>A0A443JJH8</accession>
<dbReference type="EC" id="2.7.13.3" evidence="3"/>
<dbReference type="Pfam" id="PF00512">
    <property type="entry name" value="HisKA"/>
    <property type="match status" value="1"/>
</dbReference>
<keyword evidence="10 12" id="KW-0472">Membrane</keyword>
<evidence type="ECO:0000256" key="7">
    <source>
        <dbReference type="ARBA" id="ARBA00022777"/>
    </source>
</evidence>
<dbReference type="PANTHER" id="PTHR45436">
    <property type="entry name" value="SENSOR HISTIDINE KINASE YKOH"/>
    <property type="match status" value="1"/>
</dbReference>
<dbReference type="InterPro" id="IPR036097">
    <property type="entry name" value="HisK_dim/P_sf"/>
</dbReference>
<reference evidence="15 16" key="1">
    <citation type="journal article" date="2018" name="Front. Microbiol.">
        <title>Novel Insights Into Bacterial Dimethylsulfoniopropionate Catabolism in the East China Sea.</title>
        <authorList>
            <person name="Liu J."/>
            <person name="Liu J."/>
            <person name="Zhang S.H."/>
            <person name="Liang J."/>
            <person name="Lin H."/>
            <person name="Song D."/>
            <person name="Yang G.P."/>
            <person name="Todd J.D."/>
            <person name="Zhang X.H."/>
        </authorList>
    </citation>
    <scope>NUCLEOTIDE SEQUENCE [LARGE SCALE GENOMIC DNA]</scope>
    <source>
        <strain evidence="15 16">ZYFD042</strain>
    </source>
</reference>
<comment type="caution">
    <text evidence="15">The sequence shown here is derived from an EMBL/GenBank/DDBJ whole genome shotgun (WGS) entry which is preliminary data.</text>
</comment>
<dbReference type="InterPro" id="IPR003660">
    <property type="entry name" value="HAMP_dom"/>
</dbReference>
<gene>
    <name evidence="15" type="ORF">D8Y23_05385</name>
</gene>
<dbReference type="Gene3D" id="3.30.565.10">
    <property type="entry name" value="Histidine kinase-like ATPase, C-terminal domain"/>
    <property type="match status" value="1"/>
</dbReference>
<evidence type="ECO:0000259" key="14">
    <source>
        <dbReference type="PROSITE" id="PS50885"/>
    </source>
</evidence>
<dbReference type="Proteomes" id="UP000285970">
    <property type="component" value="Unassembled WGS sequence"/>
</dbReference>
<dbReference type="SUPFAM" id="SSF47384">
    <property type="entry name" value="Homodimeric domain of signal transducing histidine kinase"/>
    <property type="match status" value="1"/>
</dbReference>
<sequence length="529" mass="54841">MRGLLDSPDSPSPPGILRTMPPSPVSDARGGWTVRTRIVIVITVVAAVAMLSVGAAVYIVERSRILAAVDVRLEAALESARALVAAGSGDLPWASSTAALEATVIRVSPDDNTGALGVIDGAAAFIPGVPLDVDLQSAPGFVPHVSAAVADSPVIGTYAEEGVAWRYLAAPITVQGSPDPTRVLFVTAYDLEGELAEIDDPARVYLIAAAVALALIAASAGIVAARLLRPLRQMRETAARVSARSLAERLPVHGTDDVSALAATMNDMLDRLNDALGSQRRLLSDVGHELKTPVTIVSGHLDVMDADDPDDVRATRALALDELGRMGQLVQDLAQEAALRGPSPLRPEETDAGELVRQVAVKARGIDGALVRLGPVADVRAVIDPARITQALLQLTQNGVTHGGGDLIIGSRRRSGMLEFVVRDHGRGVAPDQRERVFARFHRGDGTDARGTGGSGLGLSIVSAIAQGHGGSARVQDPTAGPGAEFVLAVPLSDDALAPDVVRARGATIIVPPRPAPPATAPAARTDKD</sequence>